<feature type="compositionally biased region" description="Pro residues" evidence="1">
    <location>
        <begin position="102"/>
        <end position="115"/>
    </location>
</feature>
<keyword evidence="2" id="KW-1133">Transmembrane helix</keyword>
<feature type="compositionally biased region" description="Low complexity" evidence="1">
    <location>
        <begin position="84"/>
        <end position="101"/>
    </location>
</feature>
<dbReference type="EMBL" id="JAATOP010000004">
    <property type="protein sequence ID" value="NIY72200.1"/>
    <property type="molecule type" value="Genomic_DNA"/>
</dbReference>
<feature type="compositionally biased region" description="Basic and acidic residues" evidence="1">
    <location>
        <begin position="144"/>
        <end position="153"/>
    </location>
</feature>
<protein>
    <recommendedName>
        <fullName evidence="5">Cell division and transport-associated protein TolA</fullName>
    </recommendedName>
</protein>
<sequence length="379" mass="39951">MDFRRYSAGTYVSAAGHSALLFWLLFGWGLNNEPMDFDITEVSVVSGAEYDAIVAASTPQATTEEPAPMAPPIVDDTLPEPTPAEEAPQQSQPDVPAAPVEETPPPEPPSRPEPPAQIAEDVPVLPAPPAPPAAAPDLPPSDRPVPRPAERVASEATPPPPPEAEIAPDAQQEVAEDAEVVLPEPVEEEQSAAAPEESTTEIVTEAETPAGAVQSSPRPPSRPNRPTPQPVQTAETEPEEEPEPTPQQTEDEAAALAAALAAASTPTETTAPAGPPLTGGEQEAFRLSVQSCWNVDTGAEWANVVVTVGFSLSREGQVIGEIEMLNSSGGTSAQANTAFQAARRAVLRCQSSGYNLPAEKYDSWKEVEITFDPSQMVYR</sequence>
<feature type="compositionally biased region" description="Low complexity" evidence="1">
    <location>
        <begin position="58"/>
        <end position="67"/>
    </location>
</feature>
<keyword evidence="2" id="KW-0472">Membrane</keyword>
<organism evidence="3 4">
    <name type="scientific">Marivivens donghaensis</name>
    <dbReference type="NCBI Taxonomy" id="1699413"/>
    <lineage>
        <taxon>Bacteria</taxon>
        <taxon>Pseudomonadati</taxon>
        <taxon>Pseudomonadota</taxon>
        <taxon>Alphaproteobacteria</taxon>
        <taxon>Rhodobacterales</taxon>
        <taxon>Paracoccaceae</taxon>
        <taxon>Marivivens group</taxon>
        <taxon>Marivivens</taxon>
    </lineage>
</organism>
<accession>A0ABX0VVX3</accession>
<keyword evidence="2" id="KW-0812">Transmembrane</keyword>
<name>A0ABX0VVX3_9RHOB</name>
<keyword evidence="4" id="KW-1185">Reference proteome</keyword>
<feature type="compositionally biased region" description="Low complexity" evidence="1">
    <location>
        <begin position="191"/>
        <end position="201"/>
    </location>
</feature>
<feature type="compositionally biased region" description="Acidic residues" evidence="1">
    <location>
        <begin position="236"/>
        <end position="253"/>
    </location>
</feature>
<evidence type="ECO:0000256" key="1">
    <source>
        <dbReference type="SAM" id="MobiDB-lite"/>
    </source>
</evidence>
<gene>
    <name evidence="3" type="ORF">HCZ30_07100</name>
</gene>
<reference evidence="3 4" key="1">
    <citation type="submission" date="2020-03" db="EMBL/GenBank/DDBJ databases">
        <title>Bacterial isolates of synthetic phycosphere.</title>
        <authorList>
            <person name="Fu H."/>
            <person name="Moran M.A."/>
        </authorList>
    </citation>
    <scope>NUCLEOTIDE SEQUENCE [LARGE SCALE GENOMIC DNA]</scope>
    <source>
        <strain evidence="3 4">HF1</strain>
    </source>
</reference>
<dbReference type="RefSeq" id="WP_167637589.1">
    <property type="nucleotide sequence ID" value="NZ_JAATOP010000004.1"/>
</dbReference>
<feature type="region of interest" description="Disordered" evidence="1">
    <location>
        <begin position="58"/>
        <end position="280"/>
    </location>
</feature>
<evidence type="ECO:0000256" key="2">
    <source>
        <dbReference type="SAM" id="Phobius"/>
    </source>
</evidence>
<dbReference type="Gene3D" id="3.30.1150.10">
    <property type="match status" value="1"/>
</dbReference>
<feature type="compositionally biased region" description="Pro residues" evidence="1">
    <location>
        <begin position="217"/>
        <end position="229"/>
    </location>
</feature>
<feature type="compositionally biased region" description="Acidic residues" evidence="1">
    <location>
        <begin position="174"/>
        <end position="190"/>
    </location>
</feature>
<evidence type="ECO:0000313" key="4">
    <source>
        <dbReference type="Proteomes" id="UP000709466"/>
    </source>
</evidence>
<evidence type="ECO:0008006" key="5">
    <source>
        <dbReference type="Google" id="ProtNLM"/>
    </source>
</evidence>
<evidence type="ECO:0000313" key="3">
    <source>
        <dbReference type="EMBL" id="NIY72200.1"/>
    </source>
</evidence>
<dbReference type="PRINTS" id="PR01217">
    <property type="entry name" value="PRICHEXTENSN"/>
</dbReference>
<feature type="transmembrane region" description="Helical" evidence="2">
    <location>
        <begin position="12"/>
        <end position="30"/>
    </location>
</feature>
<feature type="compositionally biased region" description="Pro residues" evidence="1">
    <location>
        <begin position="125"/>
        <end position="143"/>
    </location>
</feature>
<comment type="caution">
    <text evidence="3">The sequence shown here is derived from an EMBL/GenBank/DDBJ whole genome shotgun (WGS) entry which is preliminary data.</text>
</comment>
<proteinExistence type="predicted"/>
<dbReference type="Proteomes" id="UP000709466">
    <property type="component" value="Unassembled WGS sequence"/>
</dbReference>
<feature type="compositionally biased region" description="Low complexity" evidence="1">
    <location>
        <begin position="254"/>
        <end position="280"/>
    </location>
</feature>